<evidence type="ECO:0000313" key="2">
    <source>
        <dbReference type="Proteomes" id="UP001160148"/>
    </source>
</evidence>
<keyword evidence="2" id="KW-1185">Reference proteome</keyword>
<reference evidence="1 2" key="1">
    <citation type="submission" date="2023-01" db="EMBL/GenBank/DDBJ databases">
        <authorList>
            <person name="Whitehead M."/>
        </authorList>
    </citation>
    <scope>NUCLEOTIDE SEQUENCE [LARGE SCALE GENOMIC DNA]</scope>
</reference>
<dbReference type="Proteomes" id="UP001160148">
    <property type="component" value="Unassembled WGS sequence"/>
</dbReference>
<name>A0AAV0WWZ0_9HEMI</name>
<sequence>MKLLENEENTDGDDDDEDVVFEKVNEFQYLGAMLSVKNDWSREIGIRITKAEGAPIALLKSKLFSKKTRPTSKN</sequence>
<dbReference type="EMBL" id="CARXXK010000003">
    <property type="protein sequence ID" value="CAI6360223.1"/>
    <property type="molecule type" value="Genomic_DNA"/>
</dbReference>
<gene>
    <name evidence="1" type="ORF">MEUPH1_LOCUS15545</name>
</gene>
<proteinExistence type="predicted"/>
<evidence type="ECO:0000313" key="1">
    <source>
        <dbReference type="EMBL" id="CAI6360223.1"/>
    </source>
</evidence>
<protein>
    <submittedName>
        <fullName evidence="1">Uncharacterized protein</fullName>
    </submittedName>
</protein>
<accession>A0AAV0WWZ0</accession>
<comment type="caution">
    <text evidence="1">The sequence shown here is derived from an EMBL/GenBank/DDBJ whole genome shotgun (WGS) entry which is preliminary data.</text>
</comment>
<organism evidence="1 2">
    <name type="scientific">Macrosiphum euphorbiae</name>
    <name type="common">potato aphid</name>
    <dbReference type="NCBI Taxonomy" id="13131"/>
    <lineage>
        <taxon>Eukaryota</taxon>
        <taxon>Metazoa</taxon>
        <taxon>Ecdysozoa</taxon>
        <taxon>Arthropoda</taxon>
        <taxon>Hexapoda</taxon>
        <taxon>Insecta</taxon>
        <taxon>Pterygota</taxon>
        <taxon>Neoptera</taxon>
        <taxon>Paraneoptera</taxon>
        <taxon>Hemiptera</taxon>
        <taxon>Sternorrhyncha</taxon>
        <taxon>Aphidomorpha</taxon>
        <taxon>Aphidoidea</taxon>
        <taxon>Aphididae</taxon>
        <taxon>Macrosiphini</taxon>
        <taxon>Macrosiphum</taxon>
    </lineage>
</organism>
<dbReference type="AlphaFoldDB" id="A0AAV0WWZ0"/>